<dbReference type="AlphaFoldDB" id="A0A8J1Y0P2"/>
<dbReference type="Proteomes" id="UP000749559">
    <property type="component" value="Unassembled WGS sequence"/>
</dbReference>
<proteinExistence type="predicted"/>
<sequence length="153" mass="17901">MADHFEKVWERQQRLLRHNETRGSKFPPFSIEPVAHERQRLAGKGMTAETRALRKQWVQDQILSPNEPRVVPELDARNPIRRAGSAPWNFIFKLAQPFMSDKAAMYSRFYVPKAVSIVAVLWFGAYWLKYNQNDWTKGYGWHSYTSKPTVFSG</sequence>
<evidence type="ECO:0000313" key="1">
    <source>
        <dbReference type="EMBL" id="CAH1773711.1"/>
    </source>
</evidence>
<accession>A0A8J1Y0P2</accession>
<dbReference type="PANTHER" id="PTHR21106:SF2">
    <property type="entry name" value="NADH DEHYDROGENASE [UBIQUINONE] 1 BETA SUBCOMPLEX SUBUNIT 6"/>
    <property type="match status" value="1"/>
</dbReference>
<comment type="caution">
    <text evidence="1">The sequence shown here is derived from an EMBL/GenBank/DDBJ whole genome shotgun (WGS) entry which is preliminary data.</text>
</comment>
<dbReference type="Pfam" id="PF09782">
    <property type="entry name" value="NDUF_B6"/>
    <property type="match status" value="1"/>
</dbReference>
<dbReference type="PANTHER" id="PTHR21106">
    <property type="entry name" value="NADH DEHYDROGENASE [UBIQUINONE] 1 BETA SUBCOMPLEX SUBUNIT 6"/>
    <property type="match status" value="1"/>
</dbReference>
<organism evidence="1 2">
    <name type="scientific">Owenia fusiformis</name>
    <name type="common">Polychaete worm</name>
    <dbReference type="NCBI Taxonomy" id="6347"/>
    <lineage>
        <taxon>Eukaryota</taxon>
        <taxon>Metazoa</taxon>
        <taxon>Spiralia</taxon>
        <taxon>Lophotrochozoa</taxon>
        <taxon>Annelida</taxon>
        <taxon>Polychaeta</taxon>
        <taxon>Sedentaria</taxon>
        <taxon>Canalipalpata</taxon>
        <taxon>Sabellida</taxon>
        <taxon>Oweniida</taxon>
        <taxon>Oweniidae</taxon>
        <taxon>Owenia</taxon>
    </lineage>
</organism>
<keyword evidence="2" id="KW-1185">Reference proteome</keyword>
<dbReference type="OrthoDB" id="5824032at2759"/>
<gene>
    <name evidence="1" type="ORF">OFUS_LOCUS1274</name>
</gene>
<dbReference type="GO" id="GO:0005739">
    <property type="term" value="C:mitochondrion"/>
    <property type="evidence" value="ECO:0007669"/>
    <property type="project" value="GOC"/>
</dbReference>
<dbReference type="InterPro" id="IPR019174">
    <property type="entry name" value="NADH_DH_b-subcmplx_su6"/>
</dbReference>
<reference evidence="1" key="1">
    <citation type="submission" date="2022-03" db="EMBL/GenBank/DDBJ databases">
        <authorList>
            <person name="Martin C."/>
        </authorList>
    </citation>
    <scope>NUCLEOTIDE SEQUENCE</scope>
</reference>
<name>A0A8J1Y0P2_OWEFU</name>
<dbReference type="EMBL" id="CAIIXF020000001">
    <property type="protein sequence ID" value="CAH1773711.1"/>
    <property type="molecule type" value="Genomic_DNA"/>
</dbReference>
<dbReference type="GO" id="GO:0006120">
    <property type="term" value="P:mitochondrial electron transport, NADH to ubiquinone"/>
    <property type="evidence" value="ECO:0007669"/>
    <property type="project" value="InterPro"/>
</dbReference>
<evidence type="ECO:0000313" key="2">
    <source>
        <dbReference type="Proteomes" id="UP000749559"/>
    </source>
</evidence>
<protein>
    <submittedName>
        <fullName evidence="1">Uncharacterized protein</fullName>
    </submittedName>
</protein>